<dbReference type="EMBL" id="BARW01027002">
    <property type="protein sequence ID" value="GAJ11664.1"/>
    <property type="molecule type" value="Genomic_DNA"/>
</dbReference>
<dbReference type="InterPro" id="IPR037221">
    <property type="entry name" value="H-type_lectin_dom_sf"/>
</dbReference>
<dbReference type="SUPFAM" id="SSF141086">
    <property type="entry name" value="Agglutinin HPA-like"/>
    <property type="match status" value="1"/>
</dbReference>
<evidence type="ECO:0000313" key="1">
    <source>
        <dbReference type="EMBL" id="GAJ11664.1"/>
    </source>
</evidence>
<reference evidence="1" key="1">
    <citation type="journal article" date="2014" name="Front. Microbiol.">
        <title>High frequency of phylogenetically diverse reductive dehalogenase-homologous genes in deep subseafloor sedimentary metagenomes.</title>
        <authorList>
            <person name="Kawai M."/>
            <person name="Futagami T."/>
            <person name="Toyoda A."/>
            <person name="Takaki Y."/>
            <person name="Nishi S."/>
            <person name="Hori S."/>
            <person name="Arai W."/>
            <person name="Tsubouchi T."/>
            <person name="Morono Y."/>
            <person name="Uchiyama I."/>
            <person name="Ito T."/>
            <person name="Fujiyama A."/>
            <person name="Inagaki F."/>
            <person name="Takami H."/>
        </authorList>
    </citation>
    <scope>NUCLEOTIDE SEQUENCE</scope>
    <source>
        <strain evidence="1">Expedition CK06-06</strain>
    </source>
</reference>
<dbReference type="Gene3D" id="2.60.40.2080">
    <property type="match status" value="1"/>
</dbReference>
<protein>
    <submittedName>
        <fullName evidence="1">Uncharacterized protein</fullName>
    </submittedName>
</protein>
<gene>
    <name evidence="1" type="ORF">S12H4_43913</name>
</gene>
<dbReference type="AlphaFoldDB" id="X1U2C2"/>
<name>X1U2C2_9ZZZZ</name>
<proteinExistence type="predicted"/>
<sequence length="115" mass="12428">MNVIERINLLKKILKEAVKLVTWQEEIYTQLNVLAGKAKAGSVTDTTDAGGLISVTFATAFSSTPVVIVQLEEDVNYYSVITARNATGFTVKILTSAGNPLVTTEVTFSYIAMIP</sequence>
<accession>X1U2C2</accession>
<organism evidence="1">
    <name type="scientific">marine sediment metagenome</name>
    <dbReference type="NCBI Taxonomy" id="412755"/>
    <lineage>
        <taxon>unclassified sequences</taxon>
        <taxon>metagenomes</taxon>
        <taxon>ecological metagenomes</taxon>
    </lineage>
</organism>
<comment type="caution">
    <text evidence="1">The sequence shown here is derived from an EMBL/GenBank/DDBJ whole genome shotgun (WGS) entry which is preliminary data.</text>
</comment>